<evidence type="ECO:0000313" key="2">
    <source>
        <dbReference type="Proteomes" id="UP000281553"/>
    </source>
</evidence>
<dbReference type="PANTHER" id="PTHR16528">
    <property type="entry name" value="GOLGI-ASSOCIATED PDZ AND COILED-COIL MOTIF-CONTAINING"/>
    <property type="match status" value="1"/>
</dbReference>
<reference evidence="1 2" key="1">
    <citation type="submission" date="2018-11" db="EMBL/GenBank/DDBJ databases">
        <authorList>
            <consortium name="Pathogen Informatics"/>
        </authorList>
    </citation>
    <scope>NUCLEOTIDE SEQUENCE [LARGE SCALE GENOMIC DNA]</scope>
</reference>
<dbReference type="GO" id="GO:0030140">
    <property type="term" value="C:trans-Golgi network transport vesicle"/>
    <property type="evidence" value="ECO:0007669"/>
    <property type="project" value="TreeGrafter"/>
</dbReference>
<accession>A0A3P7LSI1</accession>
<dbReference type="EMBL" id="UYRU01070638">
    <property type="protein sequence ID" value="VDN20035.1"/>
    <property type="molecule type" value="Genomic_DNA"/>
</dbReference>
<dbReference type="GO" id="GO:2000009">
    <property type="term" value="P:negative regulation of protein localization to cell surface"/>
    <property type="evidence" value="ECO:0007669"/>
    <property type="project" value="TreeGrafter"/>
</dbReference>
<dbReference type="PANTHER" id="PTHR16528:SF2">
    <property type="entry name" value="GOLGI-ASSOCIATED PDZ AND COILED-COIL MOTIF-CONTAINING PROTEIN"/>
    <property type="match status" value="1"/>
</dbReference>
<evidence type="ECO:0000313" key="1">
    <source>
        <dbReference type="EMBL" id="VDN20035.1"/>
    </source>
</evidence>
<dbReference type="Proteomes" id="UP000281553">
    <property type="component" value="Unassembled WGS sequence"/>
</dbReference>
<dbReference type="InterPro" id="IPR038879">
    <property type="entry name" value="GOPC"/>
</dbReference>
<dbReference type="AlphaFoldDB" id="A0A3P7LSI1"/>
<dbReference type="GO" id="GO:0016020">
    <property type="term" value="C:membrane"/>
    <property type="evidence" value="ECO:0007669"/>
    <property type="project" value="TreeGrafter"/>
</dbReference>
<protein>
    <submittedName>
        <fullName evidence="1">Uncharacterized protein</fullName>
    </submittedName>
</protein>
<keyword evidence="2" id="KW-1185">Reference proteome</keyword>
<dbReference type="GO" id="GO:0005794">
    <property type="term" value="C:Golgi apparatus"/>
    <property type="evidence" value="ECO:0007669"/>
    <property type="project" value="InterPro"/>
</dbReference>
<proteinExistence type="predicted"/>
<sequence length="196" mass="22337">MAATHVFSWLDSLEKDFDRTYVDLDVLIGHGINTDTEKEDFRKKLANLNSVFTQVSLKAQSACEKIARAEAQELLLKSDLETALAEKSFSEKEVDHLLIELHHAQLKLLKYAGEEVSTEGIKKSLVRDEVYGARMAAKYLDKELAGRIQQIQLVCQKMDGPEYERLWNTLESEILLHRHKTVIRACRGRLNLLPGT</sequence>
<dbReference type="GO" id="GO:0044325">
    <property type="term" value="F:transmembrane transporter binding"/>
    <property type="evidence" value="ECO:0007669"/>
    <property type="project" value="TreeGrafter"/>
</dbReference>
<dbReference type="OrthoDB" id="10063653at2759"/>
<gene>
    <name evidence="1" type="ORF">DILT_LOCUS13544</name>
</gene>
<name>A0A3P7LSI1_DIBLA</name>
<organism evidence="1 2">
    <name type="scientific">Dibothriocephalus latus</name>
    <name type="common">Fish tapeworm</name>
    <name type="synonym">Diphyllobothrium latum</name>
    <dbReference type="NCBI Taxonomy" id="60516"/>
    <lineage>
        <taxon>Eukaryota</taxon>
        <taxon>Metazoa</taxon>
        <taxon>Spiralia</taxon>
        <taxon>Lophotrochozoa</taxon>
        <taxon>Platyhelminthes</taxon>
        <taxon>Cestoda</taxon>
        <taxon>Eucestoda</taxon>
        <taxon>Diphyllobothriidea</taxon>
        <taxon>Diphyllobothriidae</taxon>
        <taxon>Dibothriocephalus</taxon>
    </lineage>
</organism>